<evidence type="ECO:0000256" key="2">
    <source>
        <dbReference type="SAM" id="SignalP"/>
    </source>
</evidence>
<comment type="caution">
    <text evidence="3">The sequence shown here is derived from an EMBL/GenBank/DDBJ whole genome shotgun (WGS) entry which is preliminary data.</text>
</comment>
<feature type="signal peptide" evidence="2">
    <location>
        <begin position="1"/>
        <end position="16"/>
    </location>
</feature>
<accession>M5BX58</accession>
<feature type="region of interest" description="Disordered" evidence="1">
    <location>
        <begin position="20"/>
        <end position="39"/>
    </location>
</feature>
<keyword evidence="2" id="KW-0732">Signal</keyword>
<organism evidence="3 4">
    <name type="scientific">Thanatephorus cucumeris (strain AG1-IB / isolate 7/3/14)</name>
    <name type="common">Lettuce bottom rot fungus</name>
    <name type="synonym">Rhizoctonia solani</name>
    <dbReference type="NCBI Taxonomy" id="1108050"/>
    <lineage>
        <taxon>Eukaryota</taxon>
        <taxon>Fungi</taxon>
        <taxon>Dikarya</taxon>
        <taxon>Basidiomycota</taxon>
        <taxon>Agaricomycotina</taxon>
        <taxon>Agaricomycetes</taxon>
        <taxon>Cantharellales</taxon>
        <taxon>Ceratobasidiaceae</taxon>
        <taxon>Rhizoctonia</taxon>
        <taxon>Rhizoctonia solani AG-1</taxon>
    </lineage>
</organism>
<sequence>MFALTAVLAAVAVVNAQTTAPAATSTANVSPPALSSTNPTAVPLSSIYASAPTQATVPLHTTYAAGATPPISGAPPLPTVAIAAANWPALDQIPPLDSPQVKQPH</sequence>
<evidence type="ECO:0000313" key="4">
    <source>
        <dbReference type="Proteomes" id="UP000012065"/>
    </source>
</evidence>
<protein>
    <submittedName>
        <fullName evidence="3">Candidate polysaccharide deacetylase from carbohydrate esterase family CE4</fullName>
    </submittedName>
</protein>
<evidence type="ECO:0000256" key="1">
    <source>
        <dbReference type="SAM" id="MobiDB-lite"/>
    </source>
</evidence>
<proteinExistence type="predicted"/>
<dbReference type="HOGENOM" id="CLU_2238452_0_0_1"/>
<name>M5BX58_THACB</name>
<dbReference type="Proteomes" id="UP000012065">
    <property type="component" value="Unassembled WGS sequence"/>
</dbReference>
<feature type="compositionally biased region" description="Low complexity" evidence="1">
    <location>
        <begin position="20"/>
        <end position="33"/>
    </location>
</feature>
<reference evidence="3 4" key="1">
    <citation type="journal article" date="2013" name="J. Biotechnol.">
        <title>Establishment and interpretation of the genome sequence of the phytopathogenic fungus Rhizoctonia solani AG1-IB isolate 7/3/14.</title>
        <authorList>
            <person name="Wibberg D.W."/>
            <person name="Jelonek L.J."/>
            <person name="Rupp O.R."/>
            <person name="Hennig M.H."/>
            <person name="Eikmeyer F.E."/>
            <person name="Goesmann A.G."/>
            <person name="Hartmann A.H."/>
            <person name="Borriss R.B."/>
            <person name="Grosch R.G."/>
            <person name="Puehler A.P."/>
            <person name="Schlueter A.S."/>
        </authorList>
    </citation>
    <scope>NUCLEOTIDE SEQUENCE [LARGE SCALE GENOMIC DNA]</scope>
    <source>
        <strain evidence="4">AG1-IB / isolate 7/3/14</strain>
    </source>
</reference>
<evidence type="ECO:0000313" key="3">
    <source>
        <dbReference type="EMBL" id="CCO31185.1"/>
    </source>
</evidence>
<feature type="chain" id="PRO_5004063719" evidence="2">
    <location>
        <begin position="17"/>
        <end position="105"/>
    </location>
</feature>
<dbReference type="EMBL" id="CAOJ01007708">
    <property type="protein sequence ID" value="CCO31185.1"/>
    <property type="molecule type" value="Genomic_DNA"/>
</dbReference>
<dbReference type="AlphaFoldDB" id="M5BX58"/>
<gene>
    <name evidence="3" type="ORF">BN14_05220</name>
</gene>